<sequence length="141" mass="15526">MPVDRPRILRYTATCHRARIVVVVVLHMFVGRRGRREQISPALPSKLADTLEPADMDSGHGTSVRGSHHTSMACIASSRVSHTIDSIVQTAKSVQVYHTDEGAVSDKVHAFFYEGGERVAYTLQPDSGINLKFELALHSES</sequence>
<keyword evidence="3" id="KW-1185">Reference proteome</keyword>
<name>A0A6G1H4A9_9PEZI</name>
<gene>
    <name evidence="2" type="ORF">K402DRAFT_403106</name>
</gene>
<proteinExistence type="predicted"/>
<evidence type="ECO:0000313" key="2">
    <source>
        <dbReference type="EMBL" id="KAF1987892.1"/>
    </source>
</evidence>
<evidence type="ECO:0000256" key="1">
    <source>
        <dbReference type="SAM" id="MobiDB-lite"/>
    </source>
</evidence>
<dbReference type="Proteomes" id="UP000800041">
    <property type="component" value="Unassembled WGS sequence"/>
</dbReference>
<dbReference type="AlphaFoldDB" id="A0A6G1H4A9"/>
<accession>A0A6G1H4A9</accession>
<feature type="region of interest" description="Disordered" evidence="1">
    <location>
        <begin position="41"/>
        <end position="67"/>
    </location>
</feature>
<dbReference type="EMBL" id="ML977150">
    <property type="protein sequence ID" value="KAF1987892.1"/>
    <property type="molecule type" value="Genomic_DNA"/>
</dbReference>
<organism evidence="2 3">
    <name type="scientific">Aulographum hederae CBS 113979</name>
    <dbReference type="NCBI Taxonomy" id="1176131"/>
    <lineage>
        <taxon>Eukaryota</taxon>
        <taxon>Fungi</taxon>
        <taxon>Dikarya</taxon>
        <taxon>Ascomycota</taxon>
        <taxon>Pezizomycotina</taxon>
        <taxon>Dothideomycetes</taxon>
        <taxon>Pleosporomycetidae</taxon>
        <taxon>Aulographales</taxon>
        <taxon>Aulographaceae</taxon>
    </lineage>
</organism>
<reference evidence="2" key="1">
    <citation type="journal article" date="2020" name="Stud. Mycol.">
        <title>101 Dothideomycetes genomes: a test case for predicting lifestyles and emergence of pathogens.</title>
        <authorList>
            <person name="Haridas S."/>
            <person name="Albert R."/>
            <person name="Binder M."/>
            <person name="Bloem J."/>
            <person name="Labutti K."/>
            <person name="Salamov A."/>
            <person name="Andreopoulos B."/>
            <person name="Baker S."/>
            <person name="Barry K."/>
            <person name="Bills G."/>
            <person name="Bluhm B."/>
            <person name="Cannon C."/>
            <person name="Castanera R."/>
            <person name="Culley D."/>
            <person name="Daum C."/>
            <person name="Ezra D."/>
            <person name="Gonzalez J."/>
            <person name="Henrissat B."/>
            <person name="Kuo A."/>
            <person name="Liang C."/>
            <person name="Lipzen A."/>
            <person name="Lutzoni F."/>
            <person name="Magnuson J."/>
            <person name="Mondo S."/>
            <person name="Nolan M."/>
            <person name="Ohm R."/>
            <person name="Pangilinan J."/>
            <person name="Park H.-J."/>
            <person name="Ramirez L."/>
            <person name="Alfaro M."/>
            <person name="Sun H."/>
            <person name="Tritt A."/>
            <person name="Yoshinaga Y."/>
            <person name="Zwiers L.-H."/>
            <person name="Turgeon B."/>
            <person name="Goodwin S."/>
            <person name="Spatafora J."/>
            <person name="Crous P."/>
            <person name="Grigoriev I."/>
        </authorList>
    </citation>
    <scope>NUCLEOTIDE SEQUENCE</scope>
    <source>
        <strain evidence="2">CBS 113979</strain>
    </source>
</reference>
<evidence type="ECO:0000313" key="3">
    <source>
        <dbReference type="Proteomes" id="UP000800041"/>
    </source>
</evidence>
<protein>
    <submittedName>
        <fullName evidence="2">Uncharacterized protein</fullName>
    </submittedName>
</protein>